<keyword evidence="6" id="KW-0865">Zymogen</keyword>
<evidence type="ECO:0000256" key="8">
    <source>
        <dbReference type="SAM" id="MobiDB-lite"/>
    </source>
</evidence>
<organism evidence="11 12">
    <name type="scientific">Perkinsus chesapeaki</name>
    <name type="common">Clam parasite</name>
    <name type="synonym">Perkinsus andrewsi</name>
    <dbReference type="NCBI Taxonomy" id="330153"/>
    <lineage>
        <taxon>Eukaryota</taxon>
        <taxon>Sar</taxon>
        <taxon>Alveolata</taxon>
        <taxon>Perkinsozoa</taxon>
        <taxon>Perkinsea</taxon>
        <taxon>Perkinsida</taxon>
        <taxon>Perkinsidae</taxon>
        <taxon>Perkinsus</taxon>
    </lineage>
</organism>
<dbReference type="OrthoDB" id="190265at2759"/>
<dbReference type="InterPro" id="IPR000668">
    <property type="entry name" value="Peptidase_C1A_C"/>
</dbReference>
<evidence type="ECO:0000256" key="1">
    <source>
        <dbReference type="ARBA" id="ARBA00004141"/>
    </source>
</evidence>
<dbReference type="GO" id="GO:0016020">
    <property type="term" value="C:membrane"/>
    <property type="evidence" value="ECO:0007669"/>
    <property type="project" value="UniProtKB-SubCell"/>
</dbReference>
<dbReference type="Gene3D" id="3.90.70.10">
    <property type="entry name" value="Cysteine proteinases"/>
    <property type="match status" value="1"/>
</dbReference>
<dbReference type="Proteomes" id="UP000591131">
    <property type="component" value="Unassembled WGS sequence"/>
</dbReference>
<keyword evidence="3 9" id="KW-0812">Transmembrane</keyword>
<feature type="transmembrane region" description="Helical" evidence="9">
    <location>
        <begin position="52"/>
        <end position="71"/>
    </location>
</feature>
<reference evidence="11 12" key="1">
    <citation type="submission" date="2020-04" db="EMBL/GenBank/DDBJ databases">
        <title>Perkinsus chesapeaki whole genome sequence.</title>
        <authorList>
            <person name="Bogema D.R."/>
        </authorList>
    </citation>
    <scope>NUCLEOTIDE SEQUENCE [LARGE SCALE GENOMIC DNA]</scope>
    <source>
        <strain evidence="11">ATCC PRA-425</strain>
    </source>
</reference>
<keyword evidence="7" id="KW-1015">Disulfide bond</keyword>
<dbReference type="CDD" id="cd02248">
    <property type="entry name" value="Peptidase_C1A"/>
    <property type="match status" value="1"/>
</dbReference>
<dbReference type="PROSITE" id="PS00639">
    <property type="entry name" value="THIOL_PROTEASE_HIS"/>
    <property type="match status" value="1"/>
</dbReference>
<dbReference type="GO" id="GO:0008234">
    <property type="term" value="F:cysteine-type peptidase activity"/>
    <property type="evidence" value="ECO:0007669"/>
    <property type="project" value="InterPro"/>
</dbReference>
<evidence type="ECO:0000256" key="5">
    <source>
        <dbReference type="ARBA" id="ARBA00023136"/>
    </source>
</evidence>
<dbReference type="PANTHER" id="PTHR12411">
    <property type="entry name" value="CYSTEINE PROTEASE FAMILY C1-RELATED"/>
    <property type="match status" value="1"/>
</dbReference>
<evidence type="ECO:0000256" key="7">
    <source>
        <dbReference type="ARBA" id="ARBA00023157"/>
    </source>
</evidence>
<dbReference type="InterPro" id="IPR039417">
    <property type="entry name" value="Peptidase_C1A_papain-like"/>
</dbReference>
<proteinExistence type="inferred from homology"/>
<dbReference type="Pfam" id="PF03619">
    <property type="entry name" value="Solute_trans_a"/>
    <property type="match status" value="1"/>
</dbReference>
<dbReference type="PROSITE" id="PS00139">
    <property type="entry name" value="THIOL_PROTEASE_CYS"/>
    <property type="match status" value="1"/>
</dbReference>
<feature type="domain" description="Peptidase C1A papain C-terminal" evidence="10">
    <location>
        <begin position="528"/>
        <end position="748"/>
    </location>
</feature>
<dbReference type="InterPro" id="IPR025660">
    <property type="entry name" value="Pept_his_AS"/>
</dbReference>
<dbReference type="InterPro" id="IPR038765">
    <property type="entry name" value="Papain-like_cys_pep_sf"/>
</dbReference>
<dbReference type="PRINTS" id="PR00705">
    <property type="entry name" value="PAPAIN"/>
</dbReference>
<protein>
    <recommendedName>
        <fullName evidence="10">Peptidase C1A papain C-terminal domain-containing protein</fullName>
    </recommendedName>
</protein>
<evidence type="ECO:0000256" key="6">
    <source>
        <dbReference type="ARBA" id="ARBA00023145"/>
    </source>
</evidence>
<keyword evidence="4 9" id="KW-1133">Transmembrane helix</keyword>
<dbReference type="EMBL" id="JAAPAO010000322">
    <property type="protein sequence ID" value="KAF4663257.1"/>
    <property type="molecule type" value="Genomic_DNA"/>
</dbReference>
<dbReference type="AlphaFoldDB" id="A0A7J6LVJ1"/>
<comment type="caution">
    <text evidence="11">The sequence shown here is derived from an EMBL/GenBank/DDBJ whole genome shotgun (WGS) entry which is preliminary data.</text>
</comment>
<keyword evidence="5 9" id="KW-0472">Membrane</keyword>
<sequence length="795" mass="89312">MEAVPIRRDYPPPLKWCLPPPQLDMRFLTAVRTTVLQFVGVETDKNMKFRQVFLKPLCAAIALLCSIHGLYREGDLSPSAPFTWLFSIVNTSLSIAMYGLAAFYWALQDLLEPYRPLSKFTLIKLVVLLPWFQYSSVVTVWFLFGRSFNASGGTYTTVLVYESLLECIELCLLSCFFVTAYPVGSSWIIGLSKDSGTSDTERLSEVEEEDVSDQLKNLLLPEDVLFKQLPPTFPESFAASFVMKLPYIDLSIQMSVRQYMNSGLQRVSYYDGLEQHFVNMATEELYHFVYNGTERICLDAAERGEAPSMINIFPDMEGFYFVGLRNVRGLQCEHWRKNVGRPGEYEDFYFDPMLKRPVQWSMHARNEIISAHLDDYVVNYHAINELVDNGDEKFAPPQQCNGARAAHRKTFAVPEPGPRPRSAGAGDLFSRFASAGRSASGNVGDFNTFKMVNRRSYSNGDSGKYESRFNENLEFVNKINNGNHGVRLELNGFADGFKQPPKGHLSRNGPRPHSHDSQWNLLPADVPIPDRWDWREHDASPPVKDQGTCGSCWAFATVGAIESRHKIVNGAGEKLAEQFLLDCTWNEVNGACLGGNAELTGATLLESFHGFVPLDSQYGKYLSASSYCKHIRTMTGIQIDGWVQLPANADEDTIKRALVNNGLLAISFLVTDQTTFYRSGVINDPQCKGVQDTDHAVNLVGYGTDPDSGLDYWLLRNSWSTNWGDDGYFKIVRGERDCGISLDVSYPIIRPPSNNNTAPFYQSSLESAHMVYRGPEISSHHTFHDAESTDETVLV</sequence>
<evidence type="ECO:0000256" key="3">
    <source>
        <dbReference type="ARBA" id="ARBA00022692"/>
    </source>
</evidence>
<dbReference type="PROSITE" id="PS00640">
    <property type="entry name" value="THIOL_PROTEASE_ASN"/>
    <property type="match status" value="1"/>
</dbReference>
<dbReference type="InterPro" id="IPR013128">
    <property type="entry name" value="Peptidase_C1A"/>
</dbReference>
<dbReference type="InterPro" id="IPR000169">
    <property type="entry name" value="Pept_cys_AS"/>
</dbReference>
<comment type="similarity">
    <text evidence="2">Belongs to the peptidase C1 family.</text>
</comment>
<dbReference type="InterPro" id="IPR005178">
    <property type="entry name" value="Ostalpha/TMEM184C"/>
</dbReference>
<feature type="region of interest" description="Disordered" evidence="8">
    <location>
        <begin position="497"/>
        <end position="520"/>
    </location>
</feature>
<evidence type="ECO:0000259" key="10">
    <source>
        <dbReference type="SMART" id="SM00645"/>
    </source>
</evidence>
<comment type="subcellular location">
    <subcellularLocation>
        <location evidence="1">Membrane</location>
        <topology evidence="1">Multi-pass membrane protein</topology>
    </subcellularLocation>
</comment>
<dbReference type="SMART" id="SM01417">
    <property type="entry name" value="Solute_trans_a"/>
    <property type="match status" value="1"/>
</dbReference>
<dbReference type="GO" id="GO:0006508">
    <property type="term" value="P:proteolysis"/>
    <property type="evidence" value="ECO:0007669"/>
    <property type="project" value="InterPro"/>
</dbReference>
<feature type="transmembrane region" description="Helical" evidence="9">
    <location>
        <begin position="83"/>
        <end position="105"/>
    </location>
</feature>
<evidence type="ECO:0000313" key="11">
    <source>
        <dbReference type="EMBL" id="KAF4663257.1"/>
    </source>
</evidence>
<dbReference type="SUPFAM" id="SSF54001">
    <property type="entry name" value="Cysteine proteinases"/>
    <property type="match status" value="1"/>
</dbReference>
<dbReference type="Pfam" id="PF00112">
    <property type="entry name" value="Peptidase_C1"/>
    <property type="match status" value="1"/>
</dbReference>
<evidence type="ECO:0000256" key="2">
    <source>
        <dbReference type="ARBA" id="ARBA00008455"/>
    </source>
</evidence>
<evidence type="ECO:0000256" key="9">
    <source>
        <dbReference type="SAM" id="Phobius"/>
    </source>
</evidence>
<dbReference type="InterPro" id="IPR025661">
    <property type="entry name" value="Pept_asp_AS"/>
</dbReference>
<dbReference type="SMART" id="SM00645">
    <property type="entry name" value="Pept_C1"/>
    <property type="match status" value="1"/>
</dbReference>
<keyword evidence="12" id="KW-1185">Reference proteome</keyword>
<accession>A0A7J6LVJ1</accession>
<evidence type="ECO:0000313" key="12">
    <source>
        <dbReference type="Proteomes" id="UP000591131"/>
    </source>
</evidence>
<name>A0A7J6LVJ1_PERCH</name>
<gene>
    <name evidence="11" type="ORF">FOL47_005831</name>
</gene>
<feature type="transmembrane region" description="Helical" evidence="9">
    <location>
        <begin position="125"/>
        <end position="144"/>
    </location>
</feature>
<evidence type="ECO:0000256" key="4">
    <source>
        <dbReference type="ARBA" id="ARBA00022989"/>
    </source>
</evidence>